<reference evidence="7 8" key="1">
    <citation type="submission" date="2019-09" db="EMBL/GenBank/DDBJ databases">
        <title>Flavobacterium sp. nov., isolated from glacier ice.</title>
        <authorList>
            <person name="Liu Q."/>
        </authorList>
    </citation>
    <scope>NUCLEOTIDE SEQUENCE [LARGE SCALE GENOMIC DNA]</scope>
    <source>
        <strain evidence="7 8">NBRC 112527</strain>
    </source>
</reference>
<evidence type="ECO:0000256" key="1">
    <source>
        <dbReference type="ARBA" id="ARBA00022614"/>
    </source>
</evidence>
<dbReference type="InterPro" id="IPR032675">
    <property type="entry name" value="LRR_dom_sf"/>
</dbReference>
<feature type="domain" description="Secretion system C-terminal sorting" evidence="5">
    <location>
        <begin position="1538"/>
        <end position="1605"/>
    </location>
</feature>
<dbReference type="Proteomes" id="UP000490922">
    <property type="component" value="Unassembled WGS sequence"/>
</dbReference>
<feature type="domain" description="Ig-like" evidence="6">
    <location>
        <begin position="1373"/>
        <end position="1444"/>
    </location>
</feature>
<keyword evidence="1" id="KW-0433">Leucine-rich repeat</keyword>
<dbReference type="InterPro" id="IPR052574">
    <property type="entry name" value="CDIRP"/>
</dbReference>
<protein>
    <submittedName>
        <fullName evidence="7">T9SS type A sorting domain-containing protein</fullName>
    </submittedName>
</protein>
<dbReference type="PANTHER" id="PTHR47566:SF1">
    <property type="entry name" value="PROTEIN NUD1"/>
    <property type="match status" value="1"/>
</dbReference>
<proteinExistence type="predicted"/>
<dbReference type="Pfam" id="PF18962">
    <property type="entry name" value="Por_Secre_tail"/>
    <property type="match status" value="1"/>
</dbReference>
<dbReference type="InterPro" id="IPR003591">
    <property type="entry name" value="Leu-rich_rpt_typical-subtyp"/>
</dbReference>
<dbReference type="RefSeq" id="WP_151107389.1">
    <property type="nucleotide sequence ID" value="NZ_WAEM01000003.1"/>
</dbReference>
<name>A0A7J5AF79_9FLAO</name>
<dbReference type="SMART" id="SM00365">
    <property type="entry name" value="LRR_SD22"/>
    <property type="match status" value="6"/>
</dbReference>
<gene>
    <name evidence="7" type="ORF">F6464_08555</name>
</gene>
<accession>A0A7J5AF79</accession>
<dbReference type="InterPro" id="IPR001611">
    <property type="entry name" value="Leu-rich_rpt"/>
</dbReference>
<feature type="domain" description="Ig-like" evidence="6">
    <location>
        <begin position="1225"/>
        <end position="1294"/>
    </location>
</feature>
<feature type="signal peptide" evidence="4">
    <location>
        <begin position="1"/>
        <end position="22"/>
    </location>
</feature>
<evidence type="ECO:0000256" key="4">
    <source>
        <dbReference type="SAM" id="SignalP"/>
    </source>
</evidence>
<dbReference type="PANTHER" id="PTHR47566">
    <property type="match status" value="1"/>
</dbReference>
<evidence type="ECO:0000313" key="7">
    <source>
        <dbReference type="EMBL" id="KAB1156236.1"/>
    </source>
</evidence>
<feature type="chain" id="PRO_5029743759" evidence="4">
    <location>
        <begin position="23"/>
        <end position="1609"/>
    </location>
</feature>
<comment type="caution">
    <text evidence="7">The sequence shown here is derived from an EMBL/GenBank/DDBJ whole genome shotgun (WGS) entry which is preliminary data.</text>
</comment>
<evidence type="ECO:0000256" key="3">
    <source>
        <dbReference type="ARBA" id="ARBA00022737"/>
    </source>
</evidence>
<dbReference type="OrthoDB" id="1447704at2"/>
<sequence length="1609" mass="171132">MKYSKLSFFSALFILFSGTIIAQVVTIPDANFKAALITLGVDTNTDGQIQAGEALVPTYLNLKSKSIVNLTGIKSFSNLTTLYVDTNQLASLDVSGLTKLTTLSCNNNSLTTLTLTGLLNLTSLDFSNNQLTSFDATGLTKLSTLTCNFNKLPSLNITGLTLLSTLNCNDNLLTSLDVSGLTKLVYLYCYNNYGLNDIDASGCIALTTLYDYDPYNYNNSDPIKNLNLSGCKAISYYDSSQIKTTLVSLNLSNCTGLTSAIINANDLLTTLDVSGCTLLNSLSVANNPLLTSLDVSGLTKLNSLSCNNNALTTATFDTTGLINLTTLNFSNNQLASFDATGLTKLTTLTCNFNKLTSLNVTGLTLLSSLDCSNNLLTSINVSGLNSLSSLNCNDNLLSSINVSGLTKLVYLYCYNNDSLSDINASGCIALTTLYYYNPYAYNISDPIKKLNLSGCKAITYYDSSIIKTTLTTLDLSNCTGLISIVLNNNDLLNTLSVSGCSLLTTLSVTHNPLLTSLDVSGLSKLTSLACNDNALTTTTLKMTGLTLLSTLDFSNNLLSTFDASTFTKLTSLICNLNKLTSLNVSGLTLLSNINCDDNLLTSINVSGLTKLVYLYCYNNDSLTDINASGCLALTTLYYYNPYSYNISNPIKNLNLSGCKALTSYDSSQIKTTLISLDLSNCTALTYLTLNSNDLLTTLNVSGCSLLNTFSVTNNPLLTSLDLTGLAKITSLACNNNALTTASLKMTGLINLTTLDFSNNKLTTFDATTFTKLTTLTCNSNKLTSLNITGLSLLSSLNCVDNQLTSLNVSGLTKLVYLYCYNNPTLSDINASGCLSITTLYYYDPYSYNNSDPIKNLNISGCKAITYYDSSQIKTTLTSLDLSNCTGLTSATLNNNDLLTTLDLIGCIQLSSLSVTHNPLITSLDVSELTKLTSLTCNNNALTTLKTTGLTLLTTLDFSNNKLVTFDATGLTKLNTLTCNFNLLTSINVTGLTALENISCTDNKLTQLDFTTNSKLTYIVCNFNSITGIDLRNSLTNSVTLYATDNTSLSSICKDSGDVISGSWDNSIIPAFSPAPTGSATQTLCNSAAKVSNLVATGAAIKWYASATLGTPLAATTDLVDGTTYYASQTLNSCEGTSRLAVKATVIVTAIPTGTATQTFCNTAKISNLVVTGTAVKWYASATLGTALVSTTDLVDNSTYYASQTLNSCESQRLAVKVIVNTTPIPTGTTTQAFCNTGKIADLFVTGTAVKWYATATLGTALANTTDLVNNTTYYVSQTLNSCESASRLAVKTLINVTSVPTGTATQAFCNSGKVSDLVASGTAVKWYATPTLGTALATTTNLTDNTTYYASQTLNSCESVSRLAVKAVINITAAPTGTATQTFCNSGKIADLVATGTTIKWYDSATSGTAVTTNTALVDGTTYYASQTLNSCESVSRLAVNATIKTTAAPSGSVAQTFEIGKTIADIVIVGTNILWYASSSDAISGVNPLETTTQLINATTYYATQTLEGCSSMNSLAVTITVTLGIDSFDSSTYHYYPNPVQDNLNLSYGLKLTSIKIFNTIGQEVYFKNLNDFSFKIDMSNFKDGIYFVELKSNNTSNIIKVIKNKL</sequence>
<dbReference type="PROSITE" id="PS51450">
    <property type="entry name" value="LRR"/>
    <property type="match status" value="2"/>
</dbReference>
<dbReference type="InterPro" id="IPR025875">
    <property type="entry name" value="Leu-rich_rpt_4"/>
</dbReference>
<dbReference type="Gene3D" id="3.80.10.10">
    <property type="entry name" value="Ribonuclease Inhibitor"/>
    <property type="match status" value="5"/>
</dbReference>
<dbReference type="InterPro" id="IPR044023">
    <property type="entry name" value="Ig_7"/>
</dbReference>
<evidence type="ECO:0000259" key="5">
    <source>
        <dbReference type="Pfam" id="PF18962"/>
    </source>
</evidence>
<evidence type="ECO:0000259" key="6">
    <source>
        <dbReference type="Pfam" id="PF19081"/>
    </source>
</evidence>
<keyword evidence="2 4" id="KW-0732">Signal</keyword>
<dbReference type="SUPFAM" id="SSF52058">
    <property type="entry name" value="L domain-like"/>
    <property type="match status" value="5"/>
</dbReference>
<evidence type="ECO:0000256" key="2">
    <source>
        <dbReference type="ARBA" id="ARBA00022729"/>
    </source>
</evidence>
<feature type="domain" description="Ig-like" evidence="6">
    <location>
        <begin position="1299"/>
        <end position="1370"/>
    </location>
</feature>
<keyword evidence="8" id="KW-1185">Reference proteome</keyword>
<evidence type="ECO:0000313" key="8">
    <source>
        <dbReference type="Proteomes" id="UP000490922"/>
    </source>
</evidence>
<dbReference type="InterPro" id="IPR026444">
    <property type="entry name" value="Secre_tail"/>
</dbReference>
<keyword evidence="3" id="KW-0677">Repeat</keyword>
<organism evidence="7 8">
    <name type="scientific">Flavobacterium luteum</name>
    <dbReference type="NCBI Taxonomy" id="2026654"/>
    <lineage>
        <taxon>Bacteria</taxon>
        <taxon>Pseudomonadati</taxon>
        <taxon>Bacteroidota</taxon>
        <taxon>Flavobacteriia</taxon>
        <taxon>Flavobacteriales</taxon>
        <taxon>Flavobacteriaceae</taxon>
        <taxon>Flavobacterium</taxon>
    </lineage>
</organism>
<dbReference type="SMART" id="SM00369">
    <property type="entry name" value="LRR_TYP"/>
    <property type="match status" value="8"/>
</dbReference>
<dbReference type="Pfam" id="PF12799">
    <property type="entry name" value="LRR_4"/>
    <property type="match status" value="1"/>
</dbReference>
<feature type="domain" description="Ig-like" evidence="6">
    <location>
        <begin position="1074"/>
        <end position="1145"/>
    </location>
</feature>
<dbReference type="EMBL" id="WAEM01000003">
    <property type="protein sequence ID" value="KAB1156236.1"/>
    <property type="molecule type" value="Genomic_DNA"/>
</dbReference>
<dbReference type="Pfam" id="PF19081">
    <property type="entry name" value="Ig_7"/>
    <property type="match status" value="4"/>
</dbReference>
<dbReference type="NCBIfam" id="TIGR04183">
    <property type="entry name" value="Por_Secre_tail"/>
    <property type="match status" value="1"/>
</dbReference>
<dbReference type="GO" id="GO:0035591">
    <property type="term" value="F:signaling adaptor activity"/>
    <property type="evidence" value="ECO:0007669"/>
    <property type="project" value="TreeGrafter"/>
</dbReference>
<dbReference type="InterPro" id="IPR006553">
    <property type="entry name" value="Leu-rich_rpt_Cys-con_subtyp"/>
</dbReference>
<dbReference type="SMART" id="SM00367">
    <property type="entry name" value="LRR_CC"/>
    <property type="match status" value="6"/>
</dbReference>